<keyword evidence="1" id="KW-0862">Zinc</keyword>
<dbReference type="InterPro" id="IPR036703">
    <property type="entry name" value="MOB_kinase_act_sf"/>
</dbReference>
<proteinExistence type="predicted"/>
<gene>
    <name evidence="3" type="ORF">CANCADRAFT_3303</name>
</gene>
<dbReference type="GO" id="GO:0034973">
    <property type="term" value="C:Sid2-Mob1 complex"/>
    <property type="evidence" value="ECO:0007669"/>
    <property type="project" value="EnsemblFungi"/>
</dbReference>
<dbReference type="GO" id="GO:0071958">
    <property type="term" value="C:new mitotic spindle pole body"/>
    <property type="evidence" value="ECO:0007669"/>
    <property type="project" value="EnsemblFungi"/>
</dbReference>
<feature type="binding site" evidence="1">
    <location>
        <position position="169"/>
    </location>
    <ligand>
        <name>Zn(2+)</name>
        <dbReference type="ChEBI" id="CHEBI:29105"/>
    </ligand>
</feature>
<dbReference type="Gene3D" id="1.20.140.30">
    <property type="entry name" value="MOB kinase activator"/>
    <property type="match status" value="1"/>
</dbReference>
<evidence type="ECO:0008006" key="5">
    <source>
        <dbReference type="Google" id="ProtNLM"/>
    </source>
</evidence>
<feature type="binding site" evidence="1">
    <location>
        <position position="164"/>
    </location>
    <ligand>
        <name>Zn(2+)</name>
        <dbReference type="ChEBI" id="CHEBI:29105"/>
    </ligand>
</feature>
<dbReference type="GO" id="GO:0035974">
    <property type="term" value="C:meiotic spindle pole body"/>
    <property type="evidence" value="ECO:0007669"/>
    <property type="project" value="EnsemblFungi"/>
</dbReference>
<dbReference type="OrthoDB" id="8170117at2759"/>
<evidence type="ECO:0000256" key="1">
    <source>
        <dbReference type="PIRSR" id="PIRSR605301-1"/>
    </source>
</evidence>
<dbReference type="GO" id="GO:0030295">
    <property type="term" value="F:protein kinase activator activity"/>
    <property type="evidence" value="ECO:0007669"/>
    <property type="project" value="EnsemblFungi"/>
</dbReference>
<dbReference type="EMBL" id="KV453843">
    <property type="protein sequence ID" value="ODV88657.1"/>
    <property type="molecule type" value="Genomic_DNA"/>
</dbReference>
<evidence type="ECO:0000313" key="3">
    <source>
        <dbReference type="EMBL" id="ODV88657.1"/>
    </source>
</evidence>
<keyword evidence="4" id="KW-1185">Reference proteome</keyword>
<dbReference type="AlphaFoldDB" id="A0A1E4TA50"/>
<dbReference type="GO" id="GO:0005935">
    <property type="term" value="C:cellular bud neck"/>
    <property type="evidence" value="ECO:0007669"/>
    <property type="project" value="EnsemblFungi"/>
</dbReference>
<dbReference type="GO" id="GO:1903473">
    <property type="term" value="P:positive regulation of mitotic actomyosin contractile ring contraction"/>
    <property type="evidence" value="ECO:0007669"/>
    <property type="project" value="EnsemblFungi"/>
</dbReference>
<dbReference type="GO" id="GO:0031031">
    <property type="term" value="P:positive regulation of septation initiation signaling"/>
    <property type="evidence" value="ECO:0007669"/>
    <property type="project" value="EnsemblFungi"/>
</dbReference>
<dbReference type="GO" id="GO:0071957">
    <property type="term" value="C:old mitotic spindle pole body"/>
    <property type="evidence" value="ECO:0007669"/>
    <property type="project" value="EnsemblFungi"/>
</dbReference>
<organism evidence="3 4">
    <name type="scientific">Tortispora caseinolytica NRRL Y-17796</name>
    <dbReference type="NCBI Taxonomy" id="767744"/>
    <lineage>
        <taxon>Eukaryota</taxon>
        <taxon>Fungi</taxon>
        <taxon>Dikarya</taxon>
        <taxon>Ascomycota</taxon>
        <taxon>Saccharomycotina</taxon>
        <taxon>Trigonopsidomycetes</taxon>
        <taxon>Trigonopsidales</taxon>
        <taxon>Trigonopsidaceae</taxon>
        <taxon>Tortispora</taxon>
    </lineage>
</organism>
<feature type="binding site" evidence="1">
    <location>
        <position position="82"/>
    </location>
    <ligand>
        <name>Zn(2+)</name>
        <dbReference type="ChEBI" id="CHEBI:29105"/>
    </ligand>
</feature>
<keyword evidence="1" id="KW-0479">Metal-binding</keyword>
<dbReference type="PANTHER" id="PTHR22599">
    <property type="entry name" value="MPS ONE BINDER KINASE ACTIVATOR-LIKE MOB"/>
    <property type="match status" value="1"/>
</dbReference>
<sequence>MSFFHGLSSGKNTQTLRSRRAHEGASTQYQLRQYAEATLGADSLKKIVQLPEGEDLCEWLAVNTVDFYNQINMLYGVVTEFCSPKTCPVMKATDAYEYLWQDPEKFRRPVSVSAPEYIELLMAWVQSNFDNEQIFPARIGVPFPKNFVPLIKTTFKRLFRVYAHIYCHHLEIMTELGLESLLNTSFKHYVLFAQEFELIDKKDYGPLASLVANMLE</sequence>
<dbReference type="GO" id="GO:0031097">
    <property type="term" value="C:medial cortex"/>
    <property type="evidence" value="ECO:0007669"/>
    <property type="project" value="EnsemblFungi"/>
</dbReference>
<dbReference type="SMART" id="SM01388">
    <property type="entry name" value="Mob1_phocein"/>
    <property type="match status" value="1"/>
</dbReference>
<dbReference type="SUPFAM" id="SSF101152">
    <property type="entry name" value="Mob1/phocein"/>
    <property type="match status" value="1"/>
</dbReference>
<protein>
    <recommendedName>
        <fullName evidence="5">Mob1/phocein</fullName>
    </recommendedName>
</protein>
<name>A0A1E4TA50_9ASCO</name>
<dbReference type="GO" id="GO:0000281">
    <property type="term" value="P:mitotic cytokinesis"/>
    <property type="evidence" value="ECO:0007669"/>
    <property type="project" value="EnsemblFungi"/>
</dbReference>
<dbReference type="Pfam" id="PF03637">
    <property type="entry name" value="Mob1_phocein"/>
    <property type="match status" value="1"/>
</dbReference>
<dbReference type="Proteomes" id="UP000095023">
    <property type="component" value="Unassembled WGS sequence"/>
</dbReference>
<feature type="region of interest" description="Disordered" evidence="2">
    <location>
        <begin position="1"/>
        <end position="24"/>
    </location>
</feature>
<dbReference type="GO" id="GO:1902554">
    <property type="term" value="C:serine/threonine protein kinase complex"/>
    <property type="evidence" value="ECO:0007669"/>
    <property type="project" value="EnsemblFungi"/>
</dbReference>
<feature type="binding site" evidence="1">
    <location>
        <position position="87"/>
    </location>
    <ligand>
        <name>Zn(2+)</name>
        <dbReference type="ChEBI" id="CHEBI:29105"/>
    </ligand>
</feature>
<evidence type="ECO:0000313" key="4">
    <source>
        <dbReference type="Proteomes" id="UP000095023"/>
    </source>
</evidence>
<dbReference type="InterPro" id="IPR005301">
    <property type="entry name" value="MOB_kinase_act_fam"/>
</dbReference>
<evidence type="ECO:0000256" key="2">
    <source>
        <dbReference type="SAM" id="MobiDB-lite"/>
    </source>
</evidence>
<dbReference type="GO" id="GO:0007096">
    <property type="term" value="P:regulation of exit from mitosis"/>
    <property type="evidence" value="ECO:0007669"/>
    <property type="project" value="EnsemblFungi"/>
</dbReference>
<accession>A0A1E4TA50</accession>
<reference evidence="4" key="1">
    <citation type="submission" date="2016-02" db="EMBL/GenBank/DDBJ databases">
        <title>Comparative genomics of biotechnologically important yeasts.</title>
        <authorList>
            <consortium name="DOE Joint Genome Institute"/>
            <person name="Riley R."/>
            <person name="Haridas S."/>
            <person name="Wolfe K.H."/>
            <person name="Lopes M.R."/>
            <person name="Hittinger C.T."/>
            <person name="Goker M."/>
            <person name="Salamov A."/>
            <person name="Wisecaver J."/>
            <person name="Long T.M."/>
            <person name="Aerts A.L."/>
            <person name="Barry K."/>
            <person name="Choi C."/>
            <person name="Clum A."/>
            <person name="Coughlan A.Y."/>
            <person name="Deshpande S."/>
            <person name="Douglass A.P."/>
            <person name="Hanson S.J."/>
            <person name="Klenk H.-P."/>
            <person name="Labutti K."/>
            <person name="Lapidus A."/>
            <person name="Lindquist E."/>
            <person name="Lipzen A."/>
            <person name="Meier-Kolthoff J.P."/>
            <person name="Ohm R.A."/>
            <person name="Otillar R.P."/>
            <person name="Pangilinan J."/>
            <person name="Peng Y."/>
            <person name="Rokas A."/>
            <person name="Rosa C.A."/>
            <person name="Scheuner C."/>
            <person name="Sibirny A.A."/>
            <person name="Slot J.C."/>
            <person name="Stielow J.B."/>
            <person name="Sun H."/>
            <person name="Kurtzman C.P."/>
            <person name="Blackwell M."/>
            <person name="Jeffries T.W."/>
            <person name="Grigoriev I.V."/>
        </authorList>
    </citation>
    <scope>NUCLEOTIDE SEQUENCE [LARGE SCALE GENOMIC DNA]</scope>
    <source>
        <strain evidence="4">NRRL Y-17796</strain>
    </source>
</reference>